<dbReference type="KEGG" id="cci:CC1G_13568"/>
<evidence type="ECO:0000256" key="1">
    <source>
        <dbReference type="ARBA" id="ARBA00004170"/>
    </source>
</evidence>
<keyword evidence="4" id="KW-0862">Zinc</keyword>
<accession>D6RJM9</accession>
<comment type="similarity">
    <text evidence="2">Belongs to the CDIP1/LITAF family.</text>
</comment>
<dbReference type="PANTHER" id="PTHR23292:SF6">
    <property type="entry name" value="FI16602P1-RELATED"/>
    <property type="match status" value="1"/>
</dbReference>
<dbReference type="SMART" id="SM00714">
    <property type="entry name" value="LITAF"/>
    <property type="match status" value="1"/>
</dbReference>
<dbReference type="PROSITE" id="PS51837">
    <property type="entry name" value="LITAF"/>
    <property type="match status" value="1"/>
</dbReference>
<dbReference type="RefSeq" id="XP_002912040.1">
    <property type="nucleotide sequence ID" value="XM_002911994.1"/>
</dbReference>
<dbReference type="GO" id="GO:0008270">
    <property type="term" value="F:zinc ion binding"/>
    <property type="evidence" value="ECO:0007669"/>
    <property type="project" value="TreeGrafter"/>
</dbReference>
<name>D6RJM9_COPC7</name>
<dbReference type="HOGENOM" id="CLU_095549_1_0_1"/>
<gene>
    <name evidence="8" type="ORF">CC1G_13568</name>
</gene>
<sequence>MIIVSGQEASLKREHASSNAHNDMSSPSTSTGMSNHFTSVPHPQGVQVEQRPNPSFPTSAVQQPIIPGIGNSTLAAPPPAYEESQSQIGSISPVQSLPQPIYATLTDLSRLERDPAPAQCPSCGKRMVTNIRHTVGTTTHLWAGVALAVACVPCIPYCLDSTKDVKHSCTQCGTLLATWRRNGRTISLPPEVSMYKPGLCVDALE</sequence>
<dbReference type="TCDB" id="9.B.230.1.4">
    <property type="family name" value="the gsh-induced litaf domain protein (gilp) family"/>
</dbReference>
<evidence type="ECO:0000313" key="8">
    <source>
        <dbReference type="EMBL" id="EFI28546.1"/>
    </source>
</evidence>
<dbReference type="GeneID" id="6014835"/>
<comment type="caution">
    <text evidence="8">The sequence shown here is derived from an EMBL/GenBank/DDBJ whole genome shotgun (WGS) entry which is preliminary data.</text>
</comment>
<keyword evidence="3" id="KW-0479">Metal-binding</keyword>
<evidence type="ECO:0000313" key="9">
    <source>
        <dbReference type="Proteomes" id="UP000001861"/>
    </source>
</evidence>
<evidence type="ECO:0000259" key="7">
    <source>
        <dbReference type="PROSITE" id="PS51837"/>
    </source>
</evidence>
<dbReference type="GO" id="GO:0016020">
    <property type="term" value="C:membrane"/>
    <property type="evidence" value="ECO:0007669"/>
    <property type="project" value="UniProtKB-SubCell"/>
</dbReference>
<dbReference type="OrthoDB" id="3055433at2759"/>
<dbReference type="EMBL" id="AACS02000001">
    <property type="protein sequence ID" value="EFI28546.1"/>
    <property type="molecule type" value="Genomic_DNA"/>
</dbReference>
<dbReference type="InterPro" id="IPR037519">
    <property type="entry name" value="LITAF_fam"/>
</dbReference>
<evidence type="ECO:0000256" key="2">
    <source>
        <dbReference type="ARBA" id="ARBA00005975"/>
    </source>
</evidence>
<keyword evidence="5" id="KW-0472">Membrane</keyword>
<protein>
    <recommendedName>
        <fullName evidence="7">LITAF domain-containing protein</fullName>
    </recommendedName>
</protein>
<dbReference type="OMA" id="HAWAFGL"/>
<feature type="domain" description="LITAF" evidence="7">
    <location>
        <begin position="100"/>
        <end position="181"/>
    </location>
</feature>
<organism evidence="8 9">
    <name type="scientific">Coprinopsis cinerea (strain Okayama-7 / 130 / ATCC MYA-4618 / FGSC 9003)</name>
    <name type="common">Inky cap fungus</name>
    <name type="synonym">Hormographiella aspergillata</name>
    <dbReference type="NCBI Taxonomy" id="240176"/>
    <lineage>
        <taxon>Eukaryota</taxon>
        <taxon>Fungi</taxon>
        <taxon>Dikarya</taxon>
        <taxon>Basidiomycota</taxon>
        <taxon>Agaricomycotina</taxon>
        <taxon>Agaricomycetes</taxon>
        <taxon>Agaricomycetidae</taxon>
        <taxon>Agaricales</taxon>
        <taxon>Agaricineae</taxon>
        <taxon>Psathyrellaceae</taxon>
        <taxon>Coprinopsis</taxon>
    </lineage>
</organism>
<evidence type="ECO:0000256" key="6">
    <source>
        <dbReference type="SAM" id="MobiDB-lite"/>
    </source>
</evidence>
<evidence type="ECO:0000256" key="3">
    <source>
        <dbReference type="ARBA" id="ARBA00022723"/>
    </source>
</evidence>
<evidence type="ECO:0000256" key="4">
    <source>
        <dbReference type="ARBA" id="ARBA00022833"/>
    </source>
</evidence>
<keyword evidence="9" id="KW-1185">Reference proteome</keyword>
<dbReference type="eggNOG" id="ENOG502S7BR">
    <property type="taxonomic scope" value="Eukaryota"/>
</dbReference>
<proteinExistence type="inferred from homology"/>
<reference evidence="8 9" key="1">
    <citation type="journal article" date="2010" name="Proc. Natl. Acad. Sci. U.S.A.">
        <title>Insights into evolution of multicellular fungi from the assembled chromosomes of the mushroom Coprinopsis cinerea (Coprinus cinereus).</title>
        <authorList>
            <person name="Stajich J.E."/>
            <person name="Wilke S.K."/>
            <person name="Ahren D."/>
            <person name="Au C.H."/>
            <person name="Birren B.W."/>
            <person name="Borodovsky M."/>
            <person name="Burns C."/>
            <person name="Canback B."/>
            <person name="Casselton L.A."/>
            <person name="Cheng C.K."/>
            <person name="Deng J."/>
            <person name="Dietrich F.S."/>
            <person name="Fargo D.C."/>
            <person name="Farman M.L."/>
            <person name="Gathman A.C."/>
            <person name="Goldberg J."/>
            <person name="Guigo R."/>
            <person name="Hoegger P.J."/>
            <person name="Hooker J.B."/>
            <person name="Huggins A."/>
            <person name="James T.Y."/>
            <person name="Kamada T."/>
            <person name="Kilaru S."/>
            <person name="Kodira C."/>
            <person name="Kues U."/>
            <person name="Kupfer D."/>
            <person name="Kwan H.S."/>
            <person name="Lomsadze A."/>
            <person name="Li W."/>
            <person name="Lilly W.W."/>
            <person name="Ma L.J."/>
            <person name="Mackey A.J."/>
            <person name="Manning G."/>
            <person name="Martin F."/>
            <person name="Muraguchi H."/>
            <person name="Natvig D.O."/>
            <person name="Palmerini H."/>
            <person name="Ramesh M.A."/>
            <person name="Rehmeyer C.J."/>
            <person name="Roe B.A."/>
            <person name="Shenoy N."/>
            <person name="Stanke M."/>
            <person name="Ter-Hovhannisyan V."/>
            <person name="Tunlid A."/>
            <person name="Velagapudi R."/>
            <person name="Vision T.J."/>
            <person name="Zeng Q."/>
            <person name="Zolan M.E."/>
            <person name="Pukkila P.J."/>
        </authorList>
    </citation>
    <scope>NUCLEOTIDE SEQUENCE [LARGE SCALE GENOMIC DNA]</scope>
    <source>
        <strain evidence="9">Okayama-7 / 130 / ATCC MYA-4618 / FGSC 9003</strain>
    </source>
</reference>
<dbReference type="VEuPathDB" id="FungiDB:CC1G_13568"/>
<comment type="subcellular location">
    <subcellularLocation>
        <location evidence="1">Membrane</location>
        <topology evidence="1">Peripheral membrane protein</topology>
    </subcellularLocation>
</comment>
<evidence type="ECO:0000256" key="5">
    <source>
        <dbReference type="ARBA" id="ARBA00023136"/>
    </source>
</evidence>
<dbReference type="Proteomes" id="UP000001861">
    <property type="component" value="Unassembled WGS sequence"/>
</dbReference>
<dbReference type="Pfam" id="PF10601">
    <property type="entry name" value="zf-LITAF-like"/>
    <property type="match status" value="1"/>
</dbReference>
<dbReference type="PANTHER" id="PTHR23292">
    <property type="entry name" value="LIPOPOLYSACCHARIDE-INDUCED TUMOR NECROSIS FACTOR-ALPHA FACTOR"/>
    <property type="match status" value="1"/>
</dbReference>
<feature type="compositionally biased region" description="Polar residues" evidence="6">
    <location>
        <begin position="17"/>
        <end position="38"/>
    </location>
</feature>
<feature type="region of interest" description="Disordered" evidence="6">
    <location>
        <begin position="1"/>
        <end position="38"/>
    </location>
</feature>
<dbReference type="InParanoid" id="D6RJM9"/>
<dbReference type="AlphaFoldDB" id="D6RJM9"/>
<dbReference type="InterPro" id="IPR006629">
    <property type="entry name" value="LITAF"/>
</dbReference>